<sequence length="353" mass="39714">MPASRVLRNSLEPNALVECFVKHPPEGFEILQESPLLAFVAPFDLLTTADDALKERVRGLPGYARWSRWLTLRANFIGTTVSEYALIPVDADPAAMVRALGQGPGRRRGLTIIKDLPHHSPLLGEAENANADAFAQACEEQGWVVVEGQALAYVPIDFSDSGAYVERLPKSARRYLTRKLRARDRVTVEKIVTGAAFSDDARIDSYYALYEEVYAQSSIHFDRLTRPFLAALLRDEAAQGIVFEYRHSDTGDLLGWNLCFDDGTRLVDKYIGLSYPGSRQVNLYFISWMVNLEYALQRGLTHYVAGWTDPGVKAMLGAKFTATRHAVYVRNPVLRMLARSFRKHFTADKQWLP</sequence>
<organism evidence="2 3">
    <name type="scientific">Achromobacter deleyi</name>
    <dbReference type="NCBI Taxonomy" id="1353891"/>
    <lineage>
        <taxon>Bacteria</taxon>
        <taxon>Pseudomonadati</taxon>
        <taxon>Pseudomonadota</taxon>
        <taxon>Betaproteobacteria</taxon>
        <taxon>Burkholderiales</taxon>
        <taxon>Alcaligenaceae</taxon>
        <taxon>Achromobacter</taxon>
    </lineage>
</organism>
<name>A0A7T4E6G8_9BURK</name>
<reference evidence="2 3" key="1">
    <citation type="submission" date="2020-12" db="EMBL/GenBank/DDBJ databases">
        <title>FDA dAtabase for Regulatory Grade micrObial Sequences (FDA-ARGOS): Supporting development and validation of Infectious Disease Dx tests.</title>
        <authorList>
            <person name="Sproer C."/>
            <person name="Gronow S."/>
            <person name="Severitt S."/>
            <person name="Schroder I."/>
            <person name="Tallon L."/>
            <person name="Sadzewicz L."/>
            <person name="Zhao X."/>
            <person name="Boylan J."/>
            <person name="Ott S."/>
            <person name="Bowen H."/>
            <person name="Vavikolanu K."/>
            <person name="Mehta A."/>
            <person name="Aluvathingal J."/>
            <person name="Nadendla S."/>
            <person name="Lowell S."/>
            <person name="Myers T."/>
            <person name="Yan Y."/>
            <person name="Sichtig H."/>
        </authorList>
    </citation>
    <scope>NUCLEOTIDE SEQUENCE [LARGE SCALE GENOMIC DNA]</scope>
    <source>
        <strain evidence="2 3">FDAARGOS_1050</strain>
    </source>
</reference>
<dbReference type="GO" id="GO:0016740">
    <property type="term" value="F:transferase activity"/>
    <property type="evidence" value="ECO:0007669"/>
    <property type="project" value="UniProtKB-KW"/>
</dbReference>
<keyword evidence="2" id="KW-0808">Transferase</keyword>
<dbReference type="InterPro" id="IPR016181">
    <property type="entry name" value="Acyl_CoA_acyltransferase"/>
</dbReference>
<proteinExistence type="predicted"/>
<evidence type="ECO:0000259" key="1">
    <source>
        <dbReference type="Pfam" id="PF13480"/>
    </source>
</evidence>
<dbReference type="Proteomes" id="UP000595231">
    <property type="component" value="Chromosome"/>
</dbReference>
<accession>A0A7T4E6G8</accession>
<evidence type="ECO:0000313" key="2">
    <source>
        <dbReference type="EMBL" id="QQB37191.1"/>
    </source>
</evidence>
<feature type="domain" description="BioF2-like acetyltransferase" evidence="1">
    <location>
        <begin position="171"/>
        <end position="307"/>
    </location>
</feature>
<gene>
    <name evidence="2" type="ORF">I6I07_11585</name>
</gene>
<dbReference type="Pfam" id="PF13480">
    <property type="entry name" value="Acetyltransf_6"/>
    <property type="match status" value="1"/>
</dbReference>
<dbReference type="InterPro" id="IPR038740">
    <property type="entry name" value="BioF2-like_GNAT_dom"/>
</dbReference>
<dbReference type="AlphaFoldDB" id="A0A7T4E6G8"/>
<protein>
    <submittedName>
        <fullName evidence="2">GNAT family N-acetyltransferase</fullName>
    </submittedName>
</protein>
<evidence type="ECO:0000313" key="3">
    <source>
        <dbReference type="Proteomes" id="UP000595231"/>
    </source>
</evidence>
<dbReference type="EMBL" id="CP065997">
    <property type="protein sequence ID" value="QQB37191.1"/>
    <property type="molecule type" value="Genomic_DNA"/>
</dbReference>
<dbReference type="RefSeq" id="WP_198486734.1">
    <property type="nucleotide sequence ID" value="NZ_CP065997.1"/>
</dbReference>
<dbReference type="SUPFAM" id="SSF55729">
    <property type="entry name" value="Acyl-CoA N-acyltransferases (Nat)"/>
    <property type="match status" value="1"/>
</dbReference>